<dbReference type="PANTHER" id="PTHR46825">
    <property type="entry name" value="D-ALANYL-D-ALANINE-CARBOXYPEPTIDASE/ENDOPEPTIDASE AMPH"/>
    <property type="match status" value="1"/>
</dbReference>
<dbReference type="InterPro" id="IPR001466">
    <property type="entry name" value="Beta-lactam-related"/>
</dbReference>
<dbReference type="AlphaFoldDB" id="A0A0M0GDD3"/>
<dbReference type="RefSeq" id="WP_053435116.1">
    <property type="nucleotide sequence ID" value="NZ_LGUF01000007.1"/>
</dbReference>
<dbReference type="Gene3D" id="3.40.710.10">
    <property type="entry name" value="DD-peptidase/beta-lactamase superfamily"/>
    <property type="match status" value="1"/>
</dbReference>
<dbReference type="GO" id="GO:0016020">
    <property type="term" value="C:membrane"/>
    <property type="evidence" value="ECO:0007669"/>
    <property type="project" value="UniProtKB-SubCell"/>
</dbReference>
<protein>
    <submittedName>
        <fullName evidence="4">Penicillin-binding protein</fullName>
    </submittedName>
</protein>
<reference evidence="5" key="1">
    <citation type="submission" date="2015-07" db="EMBL/GenBank/DDBJ databases">
        <title>Fjat-10036 dsm4.</title>
        <authorList>
            <person name="Liu B."/>
            <person name="Wang J."/>
            <person name="Zhu Y."/>
            <person name="Liu G."/>
            <person name="Chen Q."/>
            <person name="Chen Z."/>
            <person name="Lan J."/>
            <person name="Che J."/>
            <person name="Ge C."/>
            <person name="Shi H."/>
            <person name="Pan Z."/>
            <person name="Liu X."/>
        </authorList>
    </citation>
    <scope>NUCLEOTIDE SEQUENCE [LARGE SCALE GENOMIC DNA]</scope>
    <source>
        <strain evidence="5">DSM 4</strain>
    </source>
</reference>
<keyword evidence="2" id="KW-0472">Membrane</keyword>
<feature type="domain" description="Beta-lactamase-related" evidence="3">
    <location>
        <begin position="22"/>
        <end position="328"/>
    </location>
</feature>
<accession>A0A0M0GDD3</accession>
<evidence type="ECO:0000313" key="5">
    <source>
        <dbReference type="Proteomes" id="UP000037109"/>
    </source>
</evidence>
<dbReference type="PANTHER" id="PTHR46825:SF11">
    <property type="entry name" value="PENICILLIN-BINDING PROTEIN 4"/>
    <property type="match status" value="1"/>
</dbReference>
<evidence type="ECO:0000256" key="1">
    <source>
        <dbReference type="ARBA" id="ARBA00004370"/>
    </source>
</evidence>
<dbReference type="Pfam" id="PF00144">
    <property type="entry name" value="Beta-lactamase"/>
    <property type="match status" value="1"/>
</dbReference>
<organism evidence="4 5">
    <name type="scientific">Sporosarcina globispora</name>
    <name type="common">Bacillus globisporus</name>
    <dbReference type="NCBI Taxonomy" id="1459"/>
    <lineage>
        <taxon>Bacteria</taxon>
        <taxon>Bacillati</taxon>
        <taxon>Bacillota</taxon>
        <taxon>Bacilli</taxon>
        <taxon>Bacillales</taxon>
        <taxon>Caryophanaceae</taxon>
        <taxon>Sporosarcina</taxon>
    </lineage>
</organism>
<comment type="caution">
    <text evidence="4">The sequence shown here is derived from an EMBL/GenBank/DDBJ whole genome shotgun (WGS) entry which is preliminary data.</text>
</comment>
<gene>
    <name evidence="4" type="ORF">AF332_13605</name>
</gene>
<dbReference type="OrthoDB" id="9803467at2"/>
<proteinExistence type="predicted"/>
<evidence type="ECO:0000256" key="2">
    <source>
        <dbReference type="ARBA" id="ARBA00023136"/>
    </source>
</evidence>
<name>A0A0M0GDD3_SPOGL</name>
<sequence length="342" mass="39309">MLSRNKNKRLSSVINNVNFSGVVLVKEKEDITLQLAEGYSDRVNKTANNLGTRFGIASGCKIFTAVGICQLVEKGIISFETRLKDVLEDVFPFFDETITVHHLLTHTSGVPDYFDESIMADFEELWKERPMYLLNHLRDFLPMFQNKKMMFKPGEKFHYNNAGFILLGLIIEKKAGLSFQDYAHCRIFEPCAMKDSGFFRFDNLPKNTAIGYIDNKEDGTWRTNIYSLPIRGGSDGGAYVTAQDMSLFWEGLCNKKLLSEEYTERLMTPHVKVDENEYYGYGLWISKKNEAIYKYHLMGYDPGVSFHSAFYPKDRITVVIPSNKSFGPFTVMEEIEKDLKLI</sequence>
<dbReference type="InterPro" id="IPR012338">
    <property type="entry name" value="Beta-lactam/transpept-like"/>
</dbReference>
<dbReference type="PATRIC" id="fig|1459.3.peg.2941"/>
<dbReference type="InterPro" id="IPR050491">
    <property type="entry name" value="AmpC-like"/>
</dbReference>
<dbReference type="STRING" id="1459.AF332_13605"/>
<evidence type="ECO:0000259" key="3">
    <source>
        <dbReference type="Pfam" id="PF00144"/>
    </source>
</evidence>
<evidence type="ECO:0000313" key="4">
    <source>
        <dbReference type="EMBL" id="KON87763.1"/>
    </source>
</evidence>
<comment type="subcellular location">
    <subcellularLocation>
        <location evidence="1">Membrane</location>
    </subcellularLocation>
</comment>
<dbReference type="Proteomes" id="UP000037109">
    <property type="component" value="Unassembled WGS sequence"/>
</dbReference>
<keyword evidence="5" id="KW-1185">Reference proteome</keyword>
<dbReference type="EMBL" id="LGUF01000007">
    <property type="protein sequence ID" value="KON87763.1"/>
    <property type="molecule type" value="Genomic_DNA"/>
</dbReference>
<dbReference type="SUPFAM" id="SSF56601">
    <property type="entry name" value="beta-lactamase/transpeptidase-like"/>
    <property type="match status" value="1"/>
</dbReference>